<dbReference type="InterPro" id="IPR051419">
    <property type="entry name" value="Lys/N-term_MeTrsfase_sf"/>
</dbReference>
<dbReference type="PANTHER" id="PTHR12176">
    <property type="entry name" value="SAM-DEPENDENT METHYLTRANSFERASE SUPERFAMILY PROTEIN"/>
    <property type="match status" value="1"/>
</dbReference>
<evidence type="ECO:0000256" key="3">
    <source>
        <dbReference type="ARBA" id="ARBA00022679"/>
    </source>
</evidence>
<evidence type="ECO:0000256" key="2">
    <source>
        <dbReference type="ARBA" id="ARBA00022603"/>
    </source>
</evidence>
<protein>
    <recommendedName>
        <fullName evidence="6">Methyltransferase-like protein 13</fullName>
    </recommendedName>
</protein>
<dbReference type="InterPro" id="IPR029063">
    <property type="entry name" value="SAM-dependent_MTases_sf"/>
</dbReference>
<organism evidence="4 5">
    <name type="scientific">Trametes pubescens</name>
    <name type="common">White-rot fungus</name>
    <dbReference type="NCBI Taxonomy" id="154538"/>
    <lineage>
        <taxon>Eukaryota</taxon>
        <taxon>Fungi</taxon>
        <taxon>Dikarya</taxon>
        <taxon>Basidiomycota</taxon>
        <taxon>Agaricomycotina</taxon>
        <taxon>Agaricomycetes</taxon>
        <taxon>Polyporales</taxon>
        <taxon>Polyporaceae</taxon>
        <taxon>Trametes</taxon>
    </lineage>
</organism>
<dbReference type="OrthoDB" id="411785at2759"/>
<dbReference type="EMBL" id="MNAD01000827">
    <property type="protein sequence ID" value="OJT10022.1"/>
    <property type="molecule type" value="Genomic_DNA"/>
</dbReference>
<evidence type="ECO:0000313" key="5">
    <source>
        <dbReference type="Proteomes" id="UP000184267"/>
    </source>
</evidence>
<accession>A0A1M2VR96</accession>
<dbReference type="PANTHER" id="PTHR12176:SF84">
    <property type="entry name" value="METHYLTRANSFERASE DOMAIN-CONTAINING PROTEIN"/>
    <property type="match status" value="1"/>
</dbReference>
<dbReference type="STRING" id="154538.A0A1M2VR96"/>
<dbReference type="GO" id="GO:0008168">
    <property type="term" value="F:methyltransferase activity"/>
    <property type="evidence" value="ECO:0007669"/>
    <property type="project" value="UniProtKB-KW"/>
</dbReference>
<dbReference type="AlphaFoldDB" id="A0A1M2VR96"/>
<keyword evidence="5" id="KW-1185">Reference proteome</keyword>
<reference evidence="4 5" key="1">
    <citation type="submission" date="2016-10" db="EMBL/GenBank/DDBJ databases">
        <title>Genome sequence of the basidiomycete white-rot fungus Trametes pubescens.</title>
        <authorList>
            <person name="Makela M.R."/>
            <person name="Granchi Z."/>
            <person name="Peng M."/>
            <person name="De Vries R.P."/>
            <person name="Grigoriev I."/>
            <person name="Riley R."/>
            <person name="Hilden K."/>
        </authorList>
    </citation>
    <scope>NUCLEOTIDE SEQUENCE [LARGE SCALE GENOMIC DNA]</scope>
    <source>
        <strain evidence="4 5">FBCC735</strain>
    </source>
</reference>
<proteinExistence type="inferred from homology"/>
<dbReference type="GO" id="GO:0032259">
    <property type="term" value="P:methylation"/>
    <property type="evidence" value="ECO:0007669"/>
    <property type="project" value="UniProtKB-KW"/>
</dbReference>
<evidence type="ECO:0000256" key="1">
    <source>
        <dbReference type="ARBA" id="ARBA00008361"/>
    </source>
</evidence>
<name>A0A1M2VR96_TRAPU</name>
<dbReference type="SUPFAM" id="SSF53335">
    <property type="entry name" value="S-adenosyl-L-methionine-dependent methyltransferases"/>
    <property type="match status" value="1"/>
</dbReference>
<keyword evidence="3" id="KW-0808">Transferase</keyword>
<evidence type="ECO:0000313" key="4">
    <source>
        <dbReference type="EMBL" id="OJT10022.1"/>
    </source>
</evidence>
<gene>
    <name evidence="4" type="ORF">TRAPUB_13511</name>
</gene>
<comment type="caution">
    <text evidence="4">The sequence shown here is derived from an EMBL/GenBank/DDBJ whole genome shotgun (WGS) entry which is preliminary data.</text>
</comment>
<dbReference type="Gene3D" id="3.40.50.150">
    <property type="entry name" value="Vaccinia Virus protein VP39"/>
    <property type="match status" value="1"/>
</dbReference>
<dbReference type="OMA" id="YHWCYLL"/>
<sequence>MPPDYELQSYWKTRFEGEQHFEWLGDGKDTVLPHVRAFLESRASPGSSPARLLHIGAGTSSLSERLRELYISVYGNGVDEGVIVNADFVEELVARKRAAEEARRVVGGPGEGMSWVRMDALEWQELDGFVDTNGGLFDLVVEKSTSDAISCGEDLSYSLPGPGLHPVFNDYLKTHEGRTLTLSPVEVLAIHLASLVRPGGLWVALTFSTNRFPFLSAAEAVDGSSPRATDYWSLENVVTVDAPTGAQSNVHAPVVQHYVYLMRRKI</sequence>
<dbReference type="Proteomes" id="UP000184267">
    <property type="component" value="Unassembled WGS sequence"/>
</dbReference>
<comment type="similarity">
    <text evidence="1">Belongs to the methyltransferase superfamily.</text>
</comment>
<keyword evidence="2" id="KW-0489">Methyltransferase</keyword>
<evidence type="ECO:0008006" key="6">
    <source>
        <dbReference type="Google" id="ProtNLM"/>
    </source>
</evidence>